<comment type="caution">
    <text evidence="3">The sequence shown here is derived from an EMBL/GenBank/DDBJ whole genome shotgun (WGS) entry which is preliminary data.</text>
</comment>
<name>A0A7X2NVC7_9FIRM</name>
<keyword evidence="4" id="KW-1185">Reference proteome</keyword>
<dbReference type="GO" id="GO:0004803">
    <property type="term" value="F:transposase activity"/>
    <property type="evidence" value="ECO:0007669"/>
    <property type="project" value="InterPro"/>
</dbReference>
<dbReference type="PANTHER" id="PTHR33055">
    <property type="entry name" value="TRANSPOSASE FOR INSERTION SEQUENCE ELEMENT IS1111A"/>
    <property type="match status" value="1"/>
</dbReference>
<dbReference type="Pfam" id="PF02371">
    <property type="entry name" value="Transposase_20"/>
    <property type="match status" value="1"/>
</dbReference>
<dbReference type="InterPro" id="IPR047650">
    <property type="entry name" value="Transpos_IS110"/>
</dbReference>
<evidence type="ECO:0000259" key="2">
    <source>
        <dbReference type="Pfam" id="PF02371"/>
    </source>
</evidence>
<dbReference type="GO" id="GO:0003677">
    <property type="term" value="F:DNA binding"/>
    <property type="evidence" value="ECO:0007669"/>
    <property type="project" value="InterPro"/>
</dbReference>
<dbReference type="EMBL" id="VUMN01000065">
    <property type="protein sequence ID" value="MSS59858.1"/>
    <property type="molecule type" value="Genomic_DNA"/>
</dbReference>
<evidence type="ECO:0000313" key="4">
    <source>
        <dbReference type="Proteomes" id="UP000461880"/>
    </source>
</evidence>
<evidence type="ECO:0000259" key="1">
    <source>
        <dbReference type="Pfam" id="PF01548"/>
    </source>
</evidence>
<reference evidence="3 4" key="1">
    <citation type="submission" date="2019-08" db="EMBL/GenBank/DDBJ databases">
        <title>In-depth cultivation of the pig gut microbiome towards novel bacterial diversity and tailored functional studies.</title>
        <authorList>
            <person name="Wylensek D."/>
            <person name="Hitch T.C.A."/>
            <person name="Clavel T."/>
        </authorList>
    </citation>
    <scope>NUCLEOTIDE SEQUENCE [LARGE SCALE GENOMIC DNA]</scope>
    <source>
        <strain evidence="3 4">Oil+RF-744-GAM-WT-6</strain>
    </source>
</reference>
<accession>A0A7X2NVC7</accession>
<protein>
    <submittedName>
        <fullName evidence="3">IS110 family transposase</fullName>
    </submittedName>
</protein>
<feature type="domain" description="Transposase IS110-like N-terminal" evidence="1">
    <location>
        <begin position="8"/>
        <end position="166"/>
    </location>
</feature>
<dbReference type="Pfam" id="PF01548">
    <property type="entry name" value="DEDD_Tnp_IS110"/>
    <property type="match status" value="1"/>
</dbReference>
<evidence type="ECO:0000313" key="3">
    <source>
        <dbReference type="EMBL" id="MSS59858.1"/>
    </source>
</evidence>
<dbReference type="GO" id="GO:0006313">
    <property type="term" value="P:DNA transposition"/>
    <property type="evidence" value="ECO:0007669"/>
    <property type="project" value="InterPro"/>
</dbReference>
<proteinExistence type="predicted"/>
<dbReference type="NCBIfam" id="NF033542">
    <property type="entry name" value="transpos_IS110"/>
    <property type="match status" value="1"/>
</dbReference>
<dbReference type="InterPro" id="IPR003346">
    <property type="entry name" value="Transposase_20"/>
</dbReference>
<organism evidence="3 4">
    <name type="scientific">Stecheria intestinalis</name>
    <dbReference type="NCBI Taxonomy" id="2606630"/>
    <lineage>
        <taxon>Bacteria</taxon>
        <taxon>Bacillati</taxon>
        <taxon>Bacillota</taxon>
        <taxon>Erysipelotrichia</taxon>
        <taxon>Erysipelotrichales</taxon>
        <taxon>Erysipelotrichaceae</taxon>
        <taxon>Stecheria</taxon>
    </lineage>
</organism>
<dbReference type="InterPro" id="IPR002525">
    <property type="entry name" value="Transp_IS110-like_N"/>
</dbReference>
<dbReference type="RefSeq" id="WP_154506017.1">
    <property type="nucleotide sequence ID" value="NZ_VUMN01000065.1"/>
</dbReference>
<dbReference type="Proteomes" id="UP000461880">
    <property type="component" value="Unassembled WGS sequence"/>
</dbReference>
<feature type="domain" description="Transposase IS116/IS110/IS902 C-terminal" evidence="2">
    <location>
        <begin position="280"/>
        <end position="357"/>
    </location>
</feature>
<dbReference type="AlphaFoldDB" id="A0A7X2NVC7"/>
<sequence length="406" mass="46013">MDGPIITVDVSKGNCHYQPWLTAGHSLRKPKVLNDTKDGFEALSETIEMVKEKSEADTVPVVFEATGVYHRCLQKYLDDIGNPYIVVPPLLSAAYRKTNLHGNKTDNADCAHIAKVYYQEEHLHCHQNESDTYARLRAKNRMYESELKILRQRKCTFRAMLDVIYPRMDKCFKGHASLYDSVPMEVLKKYPHPSLLLRHREETIVNAIQKPAGHKKGFTENIVHKMYQCAEECYSGVDADSVEVQQFPQMINELMEQMELCNTYLEELIEDASKFPSFVILLSIPGIGRNIAARIIAEIGDVTRFRNARGIVAYAGLNPKINQSGEKDGTHLAISKKGNRHLRCLLYLAATCNYRLKKGDSIYQFNQKKRQQAASPLKPKAANIAAADKLLVVIYSLMKNGSTFRS</sequence>
<gene>
    <name evidence="3" type="ORF">FYJ51_13255</name>
</gene>